<name>A0A4P6JWA7_KTERU</name>
<dbReference type="InterPro" id="IPR008979">
    <property type="entry name" value="Galactose-bd-like_sf"/>
</dbReference>
<dbReference type="Gene3D" id="2.60.120.260">
    <property type="entry name" value="Galactose-binding domain-like"/>
    <property type="match status" value="2"/>
</dbReference>
<dbReference type="RefSeq" id="WP_129890728.1">
    <property type="nucleotide sequence ID" value="NZ_CP035758.1"/>
</dbReference>
<proteinExistence type="predicted"/>
<dbReference type="AlphaFoldDB" id="A0A4P6JWA7"/>
<protein>
    <recommendedName>
        <fullName evidence="3">CBM-cenC domain-containing protein</fullName>
    </recommendedName>
</protein>
<evidence type="ECO:0000313" key="1">
    <source>
        <dbReference type="EMBL" id="QBD79662.1"/>
    </source>
</evidence>
<evidence type="ECO:0000313" key="2">
    <source>
        <dbReference type="Proteomes" id="UP000290365"/>
    </source>
</evidence>
<gene>
    <name evidence="1" type="ORF">EPA93_28265</name>
</gene>
<dbReference type="Proteomes" id="UP000290365">
    <property type="component" value="Chromosome"/>
</dbReference>
<organism evidence="1 2">
    <name type="scientific">Ktedonosporobacter rubrisoli</name>
    <dbReference type="NCBI Taxonomy" id="2509675"/>
    <lineage>
        <taxon>Bacteria</taxon>
        <taxon>Bacillati</taxon>
        <taxon>Chloroflexota</taxon>
        <taxon>Ktedonobacteria</taxon>
        <taxon>Ktedonobacterales</taxon>
        <taxon>Ktedonosporobacteraceae</taxon>
        <taxon>Ktedonosporobacter</taxon>
    </lineage>
</organism>
<keyword evidence="2" id="KW-1185">Reference proteome</keyword>
<dbReference type="SUPFAM" id="SSF49785">
    <property type="entry name" value="Galactose-binding domain-like"/>
    <property type="match status" value="2"/>
</dbReference>
<dbReference type="KEGG" id="kbs:EPA93_28265"/>
<sequence>MRELVINAGFKDSMRGWEQLGPEKAQQISISSPGEWYVQLLPAGTIRQTVPIAGNASYDFTFRARTHFSGKLVLTLTGNRSGELVKKTYVDLRDWTPQRITLTTGEGEGTLTITVENVGPAGSVGNFQYPSLKPVNLVHNGSFEQGLQPWVCERKDGGSCQIMEGREQRLRRRERRSDTAAMCLQAPASLRQAIAVSGNTTYTLSWNSTLPPQTRESNDVLRITVERENGEPLADKSIDSWGASEETALTFTTGNKETRLSVVLSALYGSAFIDDVALEPQSSR</sequence>
<reference evidence="1 2" key="1">
    <citation type="submission" date="2019-01" db="EMBL/GenBank/DDBJ databases">
        <title>Ktedonosporobacter rubrisoli SCAWS-G2.</title>
        <authorList>
            <person name="Huang Y."/>
            <person name="Yan B."/>
        </authorList>
    </citation>
    <scope>NUCLEOTIDE SEQUENCE [LARGE SCALE GENOMIC DNA]</scope>
    <source>
        <strain evidence="1 2">SCAWS-G2</strain>
    </source>
</reference>
<dbReference type="EMBL" id="CP035758">
    <property type="protein sequence ID" value="QBD79662.1"/>
    <property type="molecule type" value="Genomic_DNA"/>
</dbReference>
<dbReference type="OrthoDB" id="5172397at2"/>
<accession>A0A4P6JWA7</accession>
<evidence type="ECO:0008006" key="3">
    <source>
        <dbReference type="Google" id="ProtNLM"/>
    </source>
</evidence>